<evidence type="ECO:0000313" key="2">
    <source>
        <dbReference type="EMBL" id="WNG43944.1"/>
    </source>
</evidence>
<evidence type="ECO:0000259" key="1">
    <source>
        <dbReference type="PROSITE" id="PS50943"/>
    </source>
</evidence>
<keyword evidence="3" id="KW-1185">Reference proteome</keyword>
<protein>
    <submittedName>
        <fullName evidence="2">Helix-turn-helix transcriptional regulator</fullName>
    </submittedName>
</protein>
<dbReference type="InterPro" id="IPR010982">
    <property type="entry name" value="Lambda_DNA-bd_dom_sf"/>
</dbReference>
<dbReference type="Pfam" id="PF01381">
    <property type="entry name" value="HTH_3"/>
    <property type="match status" value="1"/>
</dbReference>
<sequence length="121" mass="12999">MDDLEKVKRDLGAALLAVRERSGLTQADVSSMVGLVPAVYGRIERGQMLPSVPTLYKLCLSLHISADALLGLGAEKLLAEALPSEPILPPELRRLTDLLRELPPDALRTLGALASAIAHRK</sequence>
<name>A0ABY9WJI5_9BACT</name>
<dbReference type="Gene3D" id="1.10.260.40">
    <property type="entry name" value="lambda repressor-like DNA-binding domains"/>
    <property type="match status" value="1"/>
</dbReference>
<dbReference type="CDD" id="cd00093">
    <property type="entry name" value="HTH_XRE"/>
    <property type="match status" value="1"/>
</dbReference>
<feature type="domain" description="HTH cro/C1-type" evidence="1">
    <location>
        <begin position="15"/>
        <end position="69"/>
    </location>
</feature>
<evidence type="ECO:0000313" key="3">
    <source>
        <dbReference type="Proteomes" id="UP001611383"/>
    </source>
</evidence>
<dbReference type="SUPFAM" id="SSF47413">
    <property type="entry name" value="lambda repressor-like DNA-binding domains"/>
    <property type="match status" value="1"/>
</dbReference>
<reference evidence="2 3" key="1">
    <citation type="submission" date="2019-08" db="EMBL/GenBank/DDBJ databases">
        <title>Archangium and Cystobacter genomes.</title>
        <authorList>
            <person name="Chen I.-C.K."/>
            <person name="Wielgoss S."/>
        </authorList>
    </citation>
    <scope>NUCLEOTIDE SEQUENCE [LARGE SCALE GENOMIC DNA]</scope>
    <source>
        <strain evidence="2 3">Cbm 6</strain>
    </source>
</reference>
<dbReference type="InterPro" id="IPR001387">
    <property type="entry name" value="Cro/C1-type_HTH"/>
</dbReference>
<dbReference type="PROSITE" id="PS50943">
    <property type="entry name" value="HTH_CROC1"/>
    <property type="match status" value="1"/>
</dbReference>
<dbReference type="Proteomes" id="UP001611383">
    <property type="component" value="Chromosome"/>
</dbReference>
<organism evidence="2 3">
    <name type="scientific">Archangium minus</name>
    <dbReference type="NCBI Taxonomy" id="83450"/>
    <lineage>
        <taxon>Bacteria</taxon>
        <taxon>Pseudomonadati</taxon>
        <taxon>Myxococcota</taxon>
        <taxon>Myxococcia</taxon>
        <taxon>Myxococcales</taxon>
        <taxon>Cystobacterineae</taxon>
        <taxon>Archangiaceae</taxon>
        <taxon>Archangium</taxon>
    </lineage>
</organism>
<proteinExistence type="predicted"/>
<dbReference type="EMBL" id="CP043494">
    <property type="protein sequence ID" value="WNG43944.1"/>
    <property type="molecule type" value="Genomic_DNA"/>
</dbReference>
<dbReference type="RefSeq" id="WP_395815832.1">
    <property type="nucleotide sequence ID" value="NZ_CP043494.1"/>
</dbReference>
<accession>A0ABY9WJI5</accession>
<dbReference type="SMART" id="SM00530">
    <property type="entry name" value="HTH_XRE"/>
    <property type="match status" value="1"/>
</dbReference>
<gene>
    <name evidence="2" type="ORF">F0U60_07445</name>
</gene>